<name>A0AAD5L464_PYTIN</name>
<gene>
    <name evidence="1" type="ORF">P43SY_011627</name>
</gene>
<evidence type="ECO:0000313" key="2">
    <source>
        <dbReference type="Proteomes" id="UP001209570"/>
    </source>
</evidence>
<dbReference type="Proteomes" id="UP001209570">
    <property type="component" value="Unassembled WGS sequence"/>
</dbReference>
<organism evidence="1 2">
    <name type="scientific">Pythium insidiosum</name>
    <name type="common">Pythiosis disease agent</name>
    <dbReference type="NCBI Taxonomy" id="114742"/>
    <lineage>
        <taxon>Eukaryota</taxon>
        <taxon>Sar</taxon>
        <taxon>Stramenopiles</taxon>
        <taxon>Oomycota</taxon>
        <taxon>Peronosporomycetes</taxon>
        <taxon>Pythiales</taxon>
        <taxon>Pythiaceae</taxon>
        <taxon>Pythium</taxon>
    </lineage>
</organism>
<dbReference type="GO" id="GO:0006021">
    <property type="term" value="P:inositol biosynthetic process"/>
    <property type="evidence" value="ECO:0007669"/>
    <property type="project" value="InterPro"/>
</dbReference>
<comment type="caution">
    <text evidence="1">The sequence shown here is derived from an EMBL/GenBank/DDBJ whole genome shotgun (WGS) entry which is preliminary data.</text>
</comment>
<dbReference type="InterPro" id="IPR036291">
    <property type="entry name" value="NAD(P)-bd_dom_sf"/>
</dbReference>
<dbReference type="AlphaFoldDB" id="A0AAD5L464"/>
<dbReference type="InterPro" id="IPR002587">
    <property type="entry name" value="Myo-inos-1-P_Synthase"/>
</dbReference>
<dbReference type="SUPFAM" id="SSF51735">
    <property type="entry name" value="NAD(P)-binding Rossmann-fold domains"/>
    <property type="match status" value="1"/>
</dbReference>
<evidence type="ECO:0008006" key="3">
    <source>
        <dbReference type="Google" id="ProtNLM"/>
    </source>
</evidence>
<dbReference type="Pfam" id="PF07994">
    <property type="entry name" value="NAD_binding_5"/>
    <property type="match status" value="1"/>
</dbReference>
<accession>A0AAD5L464</accession>
<protein>
    <recommendedName>
        <fullName evidence="3">Inositol-3-phosphate synthase</fullName>
    </recommendedName>
</protein>
<dbReference type="PANTHER" id="PTHR11510">
    <property type="entry name" value="MYO-INOSITOL-1 PHOSPHATE SYNTHASE"/>
    <property type="match status" value="1"/>
</dbReference>
<keyword evidence="2" id="KW-1185">Reference proteome</keyword>
<sequence>MVHPNDMVIGGWDISSLNLGDAMKRAEVLDYDLQRQLYPMMKDIKPLPSIYYPDFIAANQADRADNVLKGSKQENLEQIRKQIPLLGHH</sequence>
<dbReference type="GO" id="GO:0008654">
    <property type="term" value="P:phospholipid biosynthetic process"/>
    <property type="evidence" value="ECO:0007669"/>
    <property type="project" value="InterPro"/>
</dbReference>
<evidence type="ECO:0000313" key="1">
    <source>
        <dbReference type="EMBL" id="KAJ0388830.1"/>
    </source>
</evidence>
<dbReference type="Gene3D" id="3.40.50.720">
    <property type="entry name" value="NAD(P)-binding Rossmann-like Domain"/>
    <property type="match status" value="1"/>
</dbReference>
<dbReference type="GO" id="GO:0004512">
    <property type="term" value="F:inositol-3-phosphate synthase activity"/>
    <property type="evidence" value="ECO:0007669"/>
    <property type="project" value="InterPro"/>
</dbReference>
<reference evidence="1" key="1">
    <citation type="submission" date="2021-12" db="EMBL/GenBank/DDBJ databases">
        <title>Prjna785345.</title>
        <authorList>
            <person name="Rujirawat T."/>
            <person name="Krajaejun T."/>
        </authorList>
    </citation>
    <scope>NUCLEOTIDE SEQUENCE</scope>
    <source>
        <strain evidence="1">Pi057C3</strain>
    </source>
</reference>
<proteinExistence type="predicted"/>
<dbReference type="EMBL" id="JAKCXM010006210">
    <property type="protein sequence ID" value="KAJ0388830.1"/>
    <property type="molecule type" value="Genomic_DNA"/>
</dbReference>